<evidence type="ECO:0000313" key="4">
    <source>
        <dbReference type="EMBL" id="SHH48532.1"/>
    </source>
</evidence>
<dbReference type="RefSeq" id="WP_245804138.1">
    <property type="nucleotide sequence ID" value="NZ_FQWQ01000003.1"/>
</dbReference>
<keyword evidence="5" id="KW-1185">Reference proteome</keyword>
<evidence type="ECO:0000313" key="5">
    <source>
        <dbReference type="Proteomes" id="UP000184212"/>
    </source>
</evidence>
<organism evidence="4 5">
    <name type="scientific">Chryseolinea serpens</name>
    <dbReference type="NCBI Taxonomy" id="947013"/>
    <lineage>
        <taxon>Bacteria</taxon>
        <taxon>Pseudomonadati</taxon>
        <taxon>Bacteroidota</taxon>
        <taxon>Cytophagia</taxon>
        <taxon>Cytophagales</taxon>
        <taxon>Fulvivirgaceae</taxon>
        <taxon>Chryseolinea</taxon>
    </lineage>
</organism>
<dbReference type="GO" id="GO:0031956">
    <property type="term" value="F:medium-chain fatty acid-CoA ligase activity"/>
    <property type="evidence" value="ECO:0007669"/>
    <property type="project" value="TreeGrafter"/>
</dbReference>
<protein>
    <submittedName>
        <fullName evidence="4">Feruloyl-CoA synthase</fullName>
    </submittedName>
</protein>
<evidence type="ECO:0000256" key="2">
    <source>
        <dbReference type="ARBA" id="ARBA00022598"/>
    </source>
</evidence>
<dbReference type="InterPro" id="IPR020845">
    <property type="entry name" value="AMP-binding_CS"/>
</dbReference>
<evidence type="ECO:0000259" key="3">
    <source>
        <dbReference type="Pfam" id="PF00501"/>
    </source>
</evidence>
<gene>
    <name evidence="4" type="ORF">SAMN04488109_3994</name>
</gene>
<feature type="domain" description="AMP-dependent synthetase/ligase" evidence="3">
    <location>
        <begin position="32"/>
        <end position="412"/>
    </location>
</feature>
<dbReference type="PROSITE" id="PS00455">
    <property type="entry name" value="AMP_BINDING"/>
    <property type="match status" value="1"/>
</dbReference>
<reference evidence="4 5" key="1">
    <citation type="submission" date="2016-11" db="EMBL/GenBank/DDBJ databases">
        <authorList>
            <person name="Jaros S."/>
            <person name="Januszkiewicz K."/>
            <person name="Wedrychowicz H."/>
        </authorList>
    </citation>
    <scope>NUCLEOTIDE SEQUENCE [LARGE SCALE GENOMIC DNA]</scope>
    <source>
        <strain evidence="4 5">DSM 24574</strain>
    </source>
</reference>
<evidence type="ECO:0000256" key="1">
    <source>
        <dbReference type="ARBA" id="ARBA00006432"/>
    </source>
</evidence>
<dbReference type="EMBL" id="FQWQ01000003">
    <property type="protein sequence ID" value="SHH48532.1"/>
    <property type="molecule type" value="Genomic_DNA"/>
</dbReference>
<dbReference type="InterPro" id="IPR042099">
    <property type="entry name" value="ANL_N_sf"/>
</dbReference>
<dbReference type="InterPro" id="IPR000873">
    <property type="entry name" value="AMP-dep_synth/lig_dom"/>
</dbReference>
<comment type="similarity">
    <text evidence="1">Belongs to the ATP-dependent AMP-binding enzyme family.</text>
</comment>
<keyword evidence="2" id="KW-0436">Ligase</keyword>
<dbReference type="STRING" id="947013.SAMN04488109_3994"/>
<dbReference type="PANTHER" id="PTHR43201:SF5">
    <property type="entry name" value="MEDIUM-CHAIN ACYL-COA LIGASE ACSF2, MITOCHONDRIAL"/>
    <property type="match status" value="1"/>
</dbReference>
<dbReference type="AlphaFoldDB" id="A0A1M5TCT9"/>
<dbReference type="Proteomes" id="UP000184212">
    <property type="component" value="Unassembled WGS sequence"/>
</dbReference>
<name>A0A1M5TCT9_9BACT</name>
<sequence length="601" mass="66288">MDIKKQSRKDNTTVLYSAIPLEPHPYRLTERLEHWAMNAPGRIFIGKKNASGGWDTLTYRETFSKVKSISQAILERKISASRPIAILSENSIEHALIALAALHVGVPYSPIAPAYSLRSTDFEKLKYVVTLLTPGMFFVSDGIKYEKALRAVANDVEVVSPVKPNGSFTFTAFDELLSTKPTPEVEAANAAIQPDTVAKILFTSGSTGLPKGVINTHENISTNWQQITQTFPFLEEEGLEFIDWLPWNHTFGGNHNFGMTLYNGGSLYIDDGNPTPQGIATSVANLKERRPTIYFNVPKGFEDLIPYFRNDAQLRNQFFSNLKMLFYAGAGMPQHVWEAWEELAVDTVGEKIMISSGLGSTETCPSALFSSEPGGFAGLLGVPVPGLEVKLVADGAKMEARYRGKNVFPGYWKQPELTAKVFDEEGFYRTGDALLFVDEMDPNKGMIFNGRIAEDFKLNTGTWVHVGGLRSQMIAAGRGLIQDVVITGHDSEFIAAIVFIGMDYGRKISGLGNHGSLQDLVAHPSLRQKLEEVLNEVALGSTGSATLIKRAMFADFYLSIDKGEITDKGSINQRLIIQNHPDAVEQLYAKHIGNNIIEVKK</sequence>
<dbReference type="SUPFAM" id="SSF56801">
    <property type="entry name" value="Acetyl-CoA synthetase-like"/>
    <property type="match status" value="1"/>
</dbReference>
<dbReference type="Pfam" id="PF00501">
    <property type="entry name" value="AMP-binding"/>
    <property type="match status" value="1"/>
</dbReference>
<dbReference type="PANTHER" id="PTHR43201">
    <property type="entry name" value="ACYL-COA SYNTHETASE"/>
    <property type="match status" value="1"/>
</dbReference>
<proteinExistence type="inferred from homology"/>
<dbReference type="Gene3D" id="3.40.50.12780">
    <property type="entry name" value="N-terminal domain of ligase-like"/>
    <property type="match status" value="1"/>
</dbReference>
<accession>A0A1M5TCT9</accession>
<dbReference type="GO" id="GO:0006631">
    <property type="term" value="P:fatty acid metabolic process"/>
    <property type="evidence" value="ECO:0007669"/>
    <property type="project" value="TreeGrafter"/>
</dbReference>